<evidence type="ECO:0000256" key="7">
    <source>
        <dbReference type="ARBA" id="ARBA00022989"/>
    </source>
</evidence>
<dbReference type="EMBL" id="RAHJ01000003">
    <property type="protein sequence ID" value="RJX71333.1"/>
    <property type="molecule type" value="Genomic_DNA"/>
</dbReference>
<comment type="caution">
    <text evidence="13">The sequence shown here is derived from an EMBL/GenBank/DDBJ whole genome shotgun (WGS) entry which is preliminary data.</text>
</comment>
<dbReference type="Pfam" id="PF16192">
    <property type="entry name" value="PMT_4TMC"/>
    <property type="match status" value="1"/>
</dbReference>
<keyword evidence="6 10" id="KW-0812">Transmembrane</keyword>
<dbReference type="GO" id="GO:0012505">
    <property type="term" value="C:endomembrane system"/>
    <property type="evidence" value="ECO:0007669"/>
    <property type="project" value="UniProtKB-SubCell"/>
</dbReference>
<evidence type="ECO:0000256" key="6">
    <source>
        <dbReference type="ARBA" id="ARBA00022692"/>
    </source>
</evidence>
<dbReference type="InterPro" id="IPR032421">
    <property type="entry name" value="PMT_4TMC"/>
</dbReference>
<dbReference type="GO" id="GO:0005886">
    <property type="term" value="C:plasma membrane"/>
    <property type="evidence" value="ECO:0007669"/>
    <property type="project" value="UniProtKB-SubCell"/>
</dbReference>
<dbReference type="InterPro" id="IPR027005">
    <property type="entry name" value="PMT-like"/>
</dbReference>
<gene>
    <name evidence="13" type="ORF">D6858_00810</name>
</gene>
<feature type="domain" description="Protein O-mannosyl-transferase C-terminal four TM" evidence="12">
    <location>
        <begin position="255"/>
        <end position="426"/>
    </location>
</feature>
<feature type="transmembrane region" description="Helical" evidence="10">
    <location>
        <begin position="356"/>
        <end position="378"/>
    </location>
</feature>
<name>A0A419R5Z1_9SPHN</name>
<proteinExistence type="inferred from homology"/>
<comment type="pathway">
    <text evidence="2 10">Protein modification; protein glycosylation.</text>
</comment>
<keyword evidence="8 10" id="KW-0472">Membrane</keyword>
<feature type="transmembrane region" description="Helical" evidence="10">
    <location>
        <begin position="220"/>
        <end position="245"/>
    </location>
</feature>
<accession>A0A419R5Z1</accession>
<evidence type="ECO:0000256" key="3">
    <source>
        <dbReference type="ARBA" id="ARBA00007222"/>
    </source>
</evidence>
<evidence type="ECO:0000256" key="10">
    <source>
        <dbReference type="RuleBase" id="RU367007"/>
    </source>
</evidence>
<evidence type="ECO:0000313" key="14">
    <source>
        <dbReference type="Proteomes" id="UP000284322"/>
    </source>
</evidence>
<evidence type="ECO:0000256" key="2">
    <source>
        <dbReference type="ARBA" id="ARBA00004922"/>
    </source>
</evidence>
<keyword evidence="4 10" id="KW-0328">Glycosyltransferase</keyword>
<organism evidence="13 14">
    <name type="scientific">Tsuneonella suprasediminis</name>
    <dbReference type="NCBI Taxonomy" id="2306996"/>
    <lineage>
        <taxon>Bacteria</taxon>
        <taxon>Pseudomonadati</taxon>
        <taxon>Pseudomonadota</taxon>
        <taxon>Alphaproteobacteria</taxon>
        <taxon>Sphingomonadales</taxon>
        <taxon>Erythrobacteraceae</taxon>
        <taxon>Tsuneonella</taxon>
    </lineage>
</organism>
<evidence type="ECO:0000256" key="1">
    <source>
        <dbReference type="ARBA" id="ARBA00004127"/>
    </source>
</evidence>
<keyword evidence="7 10" id="KW-1133">Transmembrane helix</keyword>
<reference evidence="13 14" key="1">
    <citation type="submission" date="2018-09" db="EMBL/GenBank/DDBJ databases">
        <title>Altererythrobacter sp.Ery1 and Ery12, the genome sequencing of novel strains in genus Alterythrobacter.</title>
        <authorList>
            <person name="Cheng H."/>
            <person name="Wu Y.-H."/>
            <person name="Fang C."/>
            <person name="Xu X.-W."/>
        </authorList>
    </citation>
    <scope>NUCLEOTIDE SEQUENCE [LARGE SCALE GENOMIC DNA]</scope>
    <source>
        <strain evidence="13 14">Ery12</strain>
    </source>
</reference>
<dbReference type="GO" id="GO:0004169">
    <property type="term" value="F:dolichyl-phosphate-mannose-protein mannosyltransferase activity"/>
    <property type="evidence" value="ECO:0007669"/>
    <property type="project" value="UniProtKB-UniRule"/>
</dbReference>
<feature type="transmembrane region" description="Helical" evidence="10">
    <location>
        <begin position="84"/>
        <end position="106"/>
    </location>
</feature>
<keyword evidence="10" id="KW-1003">Cell membrane</keyword>
<comment type="similarity">
    <text evidence="3 10">Belongs to the glycosyltransferase 39 family.</text>
</comment>
<evidence type="ECO:0000256" key="5">
    <source>
        <dbReference type="ARBA" id="ARBA00022679"/>
    </source>
</evidence>
<dbReference type="OrthoDB" id="9776737at2"/>
<dbReference type="InterPro" id="IPR003342">
    <property type="entry name" value="ArnT-like_N"/>
</dbReference>
<dbReference type="Pfam" id="PF02366">
    <property type="entry name" value="PMT"/>
    <property type="match status" value="1"/>
</dbReference>
<keyword evidence="5 10" id="KW-0808">Transferase</keyword>
<dbReference type="EC" id="2.4.1.-" evidence="10"/>
<evidence type="ECO:0000256" key="4">
    <source>
        <dbReference type="ARBA" id="ARBA00022676"/>
    </source>
</evidence>
<dbReference type="RefSeq" id="WP_120106487.1">
    <property type="nucleotide sequence ID" value="NZ_RAHJ01000003.1"/>
</dbReference>
<evidence type="ECO:0000256" key="9">
    <source>
        <dbReference type="ARBA" id="ARBA00093617"/>
    </source>
</evidence>
<feature type="transmembrane region" description="Helical" evidence="10">
    <location>
        <begin position="385"/>
        <end position="405"/>
    </location>
</feature>
<feature type="transmembrane region" description="Helical" evidence="10">
    <location>
        <begin position="113"/>
        <end position="130"/>
    </location>
</feature>
<feature type="transmembrane region" description="Helical" evidence="10">
    <location>
        <begin position="333"/>
        <end position="350"/>
    </location>
</feature>
<evidence type="ECO:0000259" key="12">
    <source>
        <dbReference type="Pfam" id="PF16192"/>
    </source>
</evidence>
<protein>
    <recommendedName>
        <fullName evidence="9 10">Polyprenol-phosphate-mannose--protein mannosyltransferase</fullName>
        <ecNumber evidence="10">2.4.1.-</ecNumber>
    </recommendedName>
</protein>
<keyword evidence="14" id="KW-1185">Reference proteome</keyword>
<dbReference type="AlphaFoldDB" id="A0A419R5Z1"/>
<comment type="function">
    <text evidence="10">Protein O-mannosyltransferase that catalyzes the transfer of a single mannose residue from a polyprenol phospho-mannosyl lipidic donor to the hydroxyl group of selected serine and threonine residues in acceptor proteins.</text>
</comment>
<evidence type="ECO:0000313" key="13">
    <source>
        <dbReference type="EMBL" id="RJX71333.1"/>
    </source>
</evidence>
<comment type="subcellular location">
    <subcellularLocation>
        <location evidence="10">Cell membrane</location>
    </subcellularLocation>
    <subcellularLocation>
        <location evidence="1">Endomembrane system</location>
        <topology evidence="1">Multi-pass membrane protein</topology>
    </subcellularLocation>
</comment>
<evidence type="ECO:0000256" key="8">
    <source>
        <dbReference type="ARBA" id="ARBA00023136"/>
    </source>
</evidence>
<dbReference type="UniPathway" id="UPA00378"/>
<feature type="transmembrane region" description="Helical" evidence="10">
    <location>
        <begin position="303"/>
        <end position="326"/>
    </location>
</feature>
<dbReference type="Proteomes" id="UP000284322">
    <property type="component" value="Unassembled WGS sequence"/>
</dbReference>
<evidence type="ECO:0000259" key="11">
    <source>
        <dbReference type="Pfam" id="PF02366"/>
    </source>
</evidence>
<feature type="transmembrane region" description="Helical" evidence="10">
    <location>
        <begin position="15"/>
        <end position="35"/>
    </location>
</feature>
<dbReference type="PANTHER" id="PTHR10050">
    <property type="entry name" value="DOLICHYL-PHOSPHATE-MANNOSE--PROTEIN MANNOSYLTRANSFERASE"/>
    <property type="match status" value="1"/>
</dbReference>
<sequence>MARAMQQPTQSRDPFVWCIALTTVFFAFTMHRLAIPTAPYFDEIHYLPAAREMLAMHKWVNREHPMFGKEMIALGMWALGDNPWGWRIGSALAGTLTFWASIRALWFASQRRFATLAYGILLASGFMLLIQSQIAMLDAYMLAALAVSFWMLAKAVRQPEHGRRYLAASGIAMGVAMGTKWNAVPLAIVPGLAFLIVRARAAGWRFVWSKRGAPVPGVTLLEAALWLGVVPLLAYWATFLPAYFFSVNPLQPGGFLDYQSKMLALQESVIKPHQYSTRWWQWVLDQRGLWYLYRDIDGAQRGVVMIGNPLTMIAGIVAWAWCLWAGIRGRKDALAVAVLYIFAIGFWIIAPKPIQFFYHYLAPSLILFAALALALDALWRRGPRWLPLAFLTAACGIFAWFYPIISAAPLEGGRPAFLHWMWLDSWK</sequence>
<feature type="domain" description="ArnT-like N-terminal" evidence="11">
    <location>
        <begin position="82"/>
        <end position="241"/>
    </location>
</feature>